<feature type="binding site" evidence="8">
    <location>
        <position position="785"/>
    </location>
    <ligand>
        <name>ATP</name>
        <dbReference type="ChEBI" id="CHEBI:30616"/>
    </ligand>
</feature>
<evidence type="ECO:0000313" key="11">
    <source>
        <dbReference type="EMBL" id="KAK6912605.1"/>
    </source>
</evidence>
<dbReference type="Gene3D" id="3.30.200.20">
    <property type="entry name" value="Phosphorylase Kinase, domain 1"/>
    <property type="match status" value="1"/>
</dbReference>
<dbReference type="PROSITE" id="PS50011">
    <property type="entry name" value="PROTEIN_KINASE_DOM"/>
    <property type="match status" value="1"/>
</dbReference>
<keyword evidence="4" id="KW-0732">Signal</keyword>
<name>A0AAN8UBX5_9MAGN</name>
<keyword evidence="3" id="KW-0812">Transmembrane</keyword>
<dbReference type="InterPro" id="IPR000719">
    <property type="entry name" value="Prot_kinase_dom"/>
</dbReference>
<dbReference type="Proteomes" id="UP001370490">
    <property type="component" value="Unassembled WGS sequence"/>
</dbReference>
<dbReference type="Pfam" id="PF01476">
    <property type="entry name" value="LysM"/>
    <property type="match status" value="1"/>
</dbReference>
<dbReference type="SUPFAM" id="SSF56112">
    <property type="entry name" value="Protein kinase-like (PK-like)"/>
    <property type="match status" value="2"/>
</dbReference>
<evidence type="ECO:0000256" key="6">
    <source>
        <dbReference type="ARBA" id="ARBA00023136"/>
    </source>
</evidence>
<keyword evidence="2" id="KW-1003">Cell membrane</keyword>
<keyword evidence="11" id="KW-0808">Transferase</keyword>
<dbReference type="EMBL" id="JBAMMX010000027">
    <property type="protein sequence ID" value="KAK6912605.1"/>
    <property type="molecule type" value="Genomic_DNA"/>
</dbReference>
<dbReference type="PANTHER" id="PTHR46204:SF5">
    <property type="entry name" value="PROTEIN KINASE DOMAIN-CONTAINING PROTEIN"/>
    <property type="match status" value="1"/>
</dbReference>
<evidence type="ECO:0000313" key="12">
    <source>
        <dbReference type="Proteomes" id="UP001370490"/>
    </source>
</evidence>
<evidence type="ECO:0000256" key="4">
    <source>
        <dbReference type="ARBA" id="ARBA00022729"/>
    </source>
</evidence>
<accession>A0AAN8UBX5</accession>
<dbReference type="PROSITE" id="PS51782">
    <property type="entry name" value="LYSM"/>
    <property type="match status" value="1"/>
</dbReference>
<dbReference type="InterPro" id="IPR036779">
    <property type="entry name" value="LysM_dom_sf"/>
</dbReference>
<evidence type="ECO:0000256" key="5">
    <source>
        <dbReference type="ARBA" id="ARBA00022989"/>
    </source>
</evidence>
<evidence type="ECO:0000256" key="8">
    <source>
        <dbReference type="PROSITE-ProRule" id="PRU10141"/>
    </source>
</evidence>
<organism evidence="11 12">
    <name type="scientific">Dillenia turbinata</name>
    <dbReference type="NCBI Taxonomy" id="194707"/>
    <lineage>
        <taxon>Eukaryota</taxon>
        <taxon>Viridiplantae</taxon>
        <taxon>Streptophyta</taxon>
        <taxon>Embryophyta</taxon>
        <taxon>Tracheophyta</taxon>
        <taxon>Spermatophyta</taxon>
        <taxon>Magnoliopsida</taxon>
        <taxon>eudicotyledons</taxon>
        <taxon>Gunneridae</taxon>
        <taxon>Pentapetalae</taxon>
        <taxon>Dilleniales</taxon>
        <taxon>Dilleniaceae</taxon>
        <taxon>Dillenia</taxon>
    </lineage>
</organism>
<dbReference type="InterPro" id="IPR044812">
    <property type="entry name" value="CERK1/LYK3-like"/>
</dbReference>
<dbReference type="PROSITE" id="PS00107">
    <property type="entry name" value="PROTEIN_KINASE_ATP"/>
    <property type="match status" value="1"/>
</dbReference>
<evidence type="ECO:0000256" key="3">
    <source>
        <dbReference type="ARBA" id="ARBA00022692"/>
    </source>
</evidence>
<dbReference type="GO" id="GO:0005524">
    <property type="term" value="F:ATP binding"/>
    <property type="evidence" value="ECO:0007669"/>
    <property type="project" value="UniProtKB-UniRule"/>
</dbReference>
<dbReference type="GO" id="GO:0045087">
    <property type="term" value="P:innate immune response"/>
    <property type="evidence" value="ECO:0007669"/>
    <property type="project" value="InterPro"/>
</dbReference>
<dbReference type="InterPro" id="IPR011009">
    <property type="entry name" value="Kinase-like_dom_sf"/>
</dbReference>
<feature type="domain" description="LysM" evidence="10">
    <location>
        <begin position="471"/>
        <end position="515"/>
    </location>
</feature>
<dbReference type="CDD" id="cd00118">
    <property type="entry name" value="LysM"/>
    <property type="match status" value="1"/>
</dbReference>
<keyword evidence="7" id="KW-1015">Disulfide bond</keyword>
<protein>
    <submittedName>
        <fullName evidence="11">Serine-threonine/tyrosine-protein kinase, catalytic domain</fullName>
    </submittedName>
</protein>
<evidence type="ECO:0000256" key="7">
    <source>
        <dbReference type="ARBA" id="ARBA00023157"/>
    </source>
</evidence>
<feature type="domain" description="Protein kinase" evidence="9">
    <location>
        <begin position="753"/>
        <end position="939"/>
    </location>
</feature>
<dbReference type="GO" id="GO:0005886">
    <property type="term" value="C:plasma membrane"/>
    <property type="evidence" value="ECO:0007669"/>
    <property type="project" value="UniProtKB-SubCell"/>
</dbReference>
<keyword evidence="11" id="KW-0418">Kinase</keyword>
<keyword evidence="5" id="KW-1133">Transmembrane helix</keyword>
<reference evidence="11 12" key="1">
    <citation type="submission" date="2023-12" db="EMBL/GenBank/DDBJ databases">
        <title>A high-quality genome assembly for Dillenia turbinata (Dilleniales).</title>
        <authorList>
            <person name="Chanderbali A."/>
        </authorList>
    </citation>
    <scope>NUCLEOTIDE SEQUENCE [LARGE SCALE GENOMIC DNA]</scope>
    <source>
        <strain evidence="11">LSX21</strain>
        <tissue evidence="11">Leaf</tissue>
    </source>
</reference>
<dbReference type="InterPro" id="IPR001245">
    <property type="entry name" value="Ser-Thr/Tyr_kinase_cat_dom"/>
</dbReference>
<keyword evidence="8" id="KW-0067">ATP-binding</keyword>
<comment type="caution">
    <text evidence="11">The sequence shown here is derived from an EMBL/GenBank/DDBJ whole genome shotgun (WGS) entry which is preliminary data.</text>
</comment>
<dbReference type="AlphaFoldDB" id="A0AAN8UBX5"/>
<gene>
    <name evidence="11" type="ORF">RJ641_022206</name>
</gene>
<dbReference type="InterPro" id="IPR018392">
    <property type="entry name" value="LysM"/>
</dbReference>
<dbReference type="Gene3D" id="1.10.510.10">
    <property type="entry name" value="Transferase(Phosphotransferase) domain 1"/>
    <property type="match status" value="1"/>
</dbReference>
<proteinExistence type="predicted"/>
<dbReference type="SUPFAM" id="SSF54106">
    <property type="entry name" value="LysM domain"/>
    <property type="match status" value="1"/>
</dbReference>
<dbReference type="Pfam" id="PF07714">
    <property type="entry name" value="PK_Tyr_Ser-Thr"/>
    <property type="match status" value="2"/>
</dbReference>
<evidence type="ECO:0000256" key="2">
    <source>
        <dbReference type="ARBA" id="ARBA00022475"/>
    </source>
</evidence>
<evidence type="ECO:0000259" key="9">
    <source>
        <dbReference type="PROSITE" id="PS50011"/>
    </source>
</evidence>
<keyword evidence="6" id="KW-0472">Membrane</keyword>
<evidence type="ECO:0000259" key="10">
    <source>
        <dbReference type="PROSITE" id="PS51782"/>
    </source>
</evidence>
<dbReference type="SMART" id="SM00257">
    <property type="entry name" value="LysM"/>
    <property type="match status" value="1"/>
</dbReference>
<comment type="subcellular location">
    <subcellularLocation>
        <location evidence="1">Cell membrane</location>
        <topology evidence="1">Single-pass membrane protein</topology>
    </subcellularLocation>
</comment>
<evidence type="ECO:0000256" key="1">
    <source>
        <dbReference type="ARBA" id="ARBA00004162"/>
    </source>
</evidence>
<dbReference type="PANTHER" id="PTHR46204">
    <property type="entry name" value="CHITIN ELICITOR RECEPTOR KINASE 1-RELATED"/>
    <property type="match status" value="1"/>
</dbReference>
<dbReference type="InterPro" id="IPR017441">
    <property type="entry name" value="Protein_kinase_ATP_BS"/>
</dbReference>
<dbReference type="Gene3D" id="3.10.350.10">
    <property type="entry name" value="LysM domain"/>
    <property type="match status" value="1"/>
</dbReference>
<sequence length="939" mass="106026">MYCHHPIDSVTIEDYYMYHYVDRQVFRRLVDDHINQEPAEAMLIMALWLWFEEYRSQPVISRVANVPLFCLGVLASEALTCLRCLGATEPPSSESEDSIRLHKTMMAENGVSLSSLHNDKHIAISGVKRYLKTVCAWAFIDIIMDKLAQRSPDLNFNRNQGLSIPGFPHPIFGDVEVIARPLDFPITIERLGNWPQYYNVPADERIIFLTFSRGQPVLEEEVEMLFTNLFGDCVESIHMQIVPPDMQPPHALLILRTINTVDLIFAGRPLTNHVYASFALYPIPFKLVMASLTRALFLLNHPTLRVVVLKVNSYAWARRPWIMLEERNKVFLLLILTRTVPCMRRWRMRRNEKHKKKDDIESLTKSASNAPNMFAYKQLAKAISNLSKDNLLGTGGFGKVLQRYKTKRQKQVCSQFKSKSVTLIWSPQLNGSLHFANFKTDSVQKFDKALIVYQTVTLDLLCACSEGAELLSYRVEVGDTLFTICSQFHANLSMTDALNRLENPALIRVGDTIFIPEPDPRPKETSKSQVHIAVAANVLMLLSLVIYINGDSGIHQAPTIANFCTIQGVAIKQMKSTKSKVFFTELNILHKVHHSNLVEIKLIGYSAGGECLFLVYEFAHYGALTDHLHRPILKGLNFRAISNSKSILVAGEALKTHQLNGVLLEGCYHELKNSHNRMLAGYESLTWTTRVRIALDAAKGLEECSDVYRSVASSLCCQTICTESEVSALTSFCSGKATVFTYDEICDAAFSNFNMSLKIGQGSYGSAYLGKLRGTISMMNNVAIKQMKSTKSKEFFAELNILCKVHHSNLVWLVYIVTSLFLSQFPIRSNLFDMLLVVNASFSYMNLRNMEHLLTICKFKIHSYYWGSFKNTCYKPLTWTTRVRMALDAAKDVYLPAIPLELLLLQITDFGLVKVLEHSSEGGASVSIPVGTFGYLASE</sequence>
<dbReference type="GO" id="GO:0019199">
    <property type="term" value="F:transmembrane receptor protein kinase activity"/>
    <property type="evidence" value="ECO:0007669"/>
    <property type="project" value="InterPro"/>
</dbReference>
<keyword evidence="12" id="KW-1185">Reference proteome</keyword>
<keyword evidence="8" id="KW-0547">Nucleotide-binding</keyword>